<organism evidence="1">
    <name type="scientific">Fusobacterium nucleatum CTI-6</name>
    <dbReference type="NCBI Taxonomy" id="1316587"/>
    <lineage>
        <taxon>Bacteria</taxon>
        <taxon>Fusobacteriati</taxon>
        <taxon>Fusobacteriota</taxon>
        <taxon>Fusobacteriia</taxon>
        <taxon>Fusobacteriales</taxon>
        <taxon>Fusobacteriaceae</taxon>
        <taxon>Fusobacterium</taxon>
    </lineage>
</organism>
<proteinExistence type="predicted"/>
<name>U7TTR6_FUSNU</name>
<reference evidence="1" key="1">
    <citation type="submission" date="2013-10" db="EMBL/GenBank/DDBJ databases">
        <title>The Genome Sequence of Fusobacterium nucleatum CTI-6.</title>
        <authorList>
            <consortium name="The Broad Institute Genomics Platform"/>
            <person name="Earl A."/>
            <person name="Ward D."/>
            <person name="Feldgarden M."/>
            <person name="Gevers D."/>
            <person name="Kostic A."/>
            <person name="Garrett W."/>
            <person name="Young S.K."/>
            <person name="Zeng Q."/>
            <person name="Gargeya S."/>
            <person name="Fitzgerald M."/>
            <person name="Abouelleil A."/>
            <person name="Alvarado L."/>
            <person name="Berlin A.M."/>
            <person name="Chapman S.B."/>
            <person name="Gainer-Dewar J."/>
            <person name="Goldberg J."/>
            <person name="Gnerre S."/>
            <person name="Griggs A."/>
            <person name="Gujja S."/>
            <person name="Hansen M."/>
            <person name="Howarth C."/>
            <person name="Imamovic A."/>
            <person name="Ireland A."/>
            <person name="Larimer J."/>
            <person name="McCowan C."/>
            <person name="Murphy C."/>
            <person name="Pearson M."/>
            <person name="Poon T.W."/>
            <person name="Priest M."/>
            <person name="Roberts A."/>
            <person name="Saif S."/>
            <person name="Shea T."/>
            <person name="Sykes S."/>
            <person name="Wortman J."/>
            <person name="Nusbaum C."/>
            <person name="Birren B."/>
        </authorList>
    </citation>
    <scope>NUCLEOTIDE SEQUENCE [LARGE SCALE GENOMIC DNA]</scope>
    <source>
        <strain evidence="1">CTI-6</strain>
    </source>
</reference>
<evidence type="ECO:0000313" key="1">
    <source>
        <dbReference type="EMBL" id="ERT47679.1"/>
    </source>
</evidence>
<sequence length="32" mass="3849">MTDREKLDIAINKCFELLEELKETSKKGYFQK</sequence>
<dbReference type="EMBL" id="AXNV01000010">
    <property type="protein sequence ID" value="ERT47679.1"/>
    <property type="molecule type" value="Genomic_DNA"/>
</dbReference>
<gene>
    <name evidence="1" type="ORF">HMPREF1767_01240</name>
</gene>
<accession>U7TTR6</accession>
<comment type="caution">
    <text evidence="1">The sequence shown here is derived from an EMBL/GenBank/DDBJ whole genome shotgun (WGS) entry which is preliminary data.</text>
</comment>
<protein>
    <submittedName>
        <fullName evidence="1">Uncharacterized protein</fullName>
    </submittedName>
</protein>
<dbReference type="AlphaFoldDB" id="U7TTR6"/>